<accession>A0A8S5LR64</accession>
<protein>
    <submittedName>
        <fullName evidence="1">Uncharacterized protein</fullName>
    </submittedName>
</protein>
<dbReference type="EMBL" id="BK015897">
    <property type="protein sequence ID" value="DAD72335.1"/>
    <property type="molecule type" value="Genomic_DNA"/>
</dbReference>
<evidence type="ECO:0000313" key="1">
    <source>
        <dbReference type="EMBL" id="DAD72335.1"/>
    </source>
</evidence>
<organism evidence="1">
    <name type="scientific">Podoviridae sp. ctC8s18</name>
    <dbReference type="NCBI Taxonomy" id="2827617"/>
    <lineage>
        <taxon>Viruses</taxon>
        <taxon>Duplodnaviria</taxon>
        <taxon>Heunggongvirae</taxon>
        <taxon>Uroviricota</taxon>
        <taxon>Caudoviricetes</taxon>
    </lineage>
</organism>
<proteinExistence type="predicted"/>
<sequence>MYKLTIKMYGEEVSQIYDTKEIAIDTLMKCLSFYQNIENYSIDEIKGGKNEAK</sequence>
<name>A0A8S5LR64_9CAUD</name>
<reference evidence="1" key="1">
    <citation type="journal article" date="2021" name="Proc. Natl. Acad. Sci. U.S.A.">
        <title>A Catalog of Tens of Thousands of Viruses from Human Metagenomes Reveals Hidden Associations with Chronic Diseases.</title>
        <authorList>
            <person name="Tisza M.J."/>
            <person name="Buck C.B."/>
        </authorList>
    </citation>
    <scope>NUCLEOTIDE SEQUENCE</scope>
    <source>
        <strain evidence="1">CtC8s18</strain>
    </source>
</reference>